<dbReference type="EMBL" id="ML170162">
    <property type="protein sequence ID" value="TDL26109.1"/>
    <property type="molecule type" value="Genomic_DNA"/>
</dbReference>
<feature type="compositionally biased region" description="Polar residues" evidence="6">
    <location>
        <begin position="1"/>
        <end position="15"/>
    </location>
</feature>
<evidence type="ECO:0000256" key="4">
    <source>
        <dbReference type="ARBA" id="ARBA00023186"/>
    </source>
</evidence>
<feature type="compositionally biased region" description="Acidic residues" evidence="6">
    <location>
        <begin position="37"/>
        <end position="71"/>
    </location>
</feature>
<evidence type="ECO:0000313" key="9">
    <source>
        <dbReference type="Proteomes" id="UP000294933"/>
    </source>
</evidence>
<dbReference type="InterPro" id="IPR019098">
    <property type="entry name" value="Histone_chaperone_domain_CHZ"/>
</dbReference>
<dbReference type="AlphaFoldDB" id="A0A4Y7QGY8"/>
<dbReference type="STRING" id="50990.A0A4Y7QGY8"/>
<feature type="domain" description="Histone chaperone" evidence="7">
    <location>
        <begin position="63"/>
        <end position="98"/>
    </location>
</feature>
<comment type="function">
    <text evidence="1">Forms a chaperone-bound H2A.Z-H2B complex that acts as a source for SWR1 complex-dependent H2A to H2A.Z histone replacement in chromatin.</text>
</comment>
<dbReference type="VEuPathDB" id="FungiDB:BD410DRAFT_784139"/>
<dbReference type="OrthoDB" id="3364766at2759"/>
<evidence type="ECO:0000259" key="7">
    <source>
        <dbReference type="SMART" id="SM01082"/>
    </source>
</evidence>
<proteinExistence type="inferred from homology"/>
<sequence length="118" mass="13215">MSSDATKPSSTTDATMHSADATHNVDNKGKGKLAQPAEDEAMDEEEEEEEEGDDEDEDEEDDEEEEDDLQEIDPGVIRSTRTRGKRVDYTSAEALKNAGLTREELEKDDEPSFEMEED</sequence>
<name>A0A4Y7QGY8_9AGAM</name>
<dbReference type="SMART" id="SM01082">
    <property type="entry name" value="CHZ"/>
    <property type="match status" value="1"/>
</dbReference>
<dbReference type="GO" id="GO:0005634">
    <property type="term" value="C:nucleus"/>
    <property type="evidence" value="ECO:0007669"/>
    <property type="project" value="UniProtKB-SubCell"/>
</dbReference>
<dbReference type="Pfam" id="PF09649">
    <property type="entry name" value="CHZ"/>
    <property type="match status" value="1"/>
</dbReference>
<feature type="region of interest" description="Disordered" evidence="6">
    <location>
        <begin position="1"/>
        <end position="118"/>
    </location>
</feature>
<comment type="subcellular location">
    <subcellularLocation>
        <location evidence="2">Nucleus</location>
    </subcellularLocation>
</comment>
<accession>A0A4Y7QGY8</accession>
<keyword evidence="5" id="KW-0539">Nucleus</keyword>
<feature type="non-terminal residue" evidence="8">
    <location>
        <position position="118"/>
    </location>
</feature>
<evidence type="ECO:0000313" key="8">
    <source>
        <dbReference type="EMBL" id="TDL26109.1"/>
    </source>
</evidence>
<comment type="similarity">
    <text evidence="3">Belongs to the CHZ1 family.</text>
</comment>
<evidence type="ECO:0000256" key="1">
    <source>
        <dbReference type="ARBA" id="ARBA00002212"/>
    </source>
</evidence>
<evidence type="ECO:0000256" key="2">
    <source>
        <dbReference type="ARBA" id="ARBA00004123"/>
    </source>
</evidence>
<feature type="compositionally biased region" description="Acidic residues" evidence="6">
    <location>
        <begin position="106"/>
        <end position="118"/>
    </location>
</feature>
<evidence type="ECO:0000256" key="3">
    <source>
        <dbReference type="ARBA" id="ARBA00008057"/>
    </source>
</evidence>
<gene>
    <name evidence="8" type="ORF">BD410DRAFT_784139</name>
</gene>
<evidence type="ECO:0000256" key="6">
    <source>
        <dbReference type="SAM" id="MobiDB-lite"/>
    </source>
</evidence>
<keyword evidence="9" id="KW-1185">Reference proteome</keyword>
<organism evidence="8 9">
    <name type="scientific">Rickenella mellea</name>
    <dbReference type="NCBI Taxonomy" id="50990"/>
    <lineage>
        <taxon>Eukaryota</taxon>
        <taxon>Fungi</taxon>
        <taxon>Dikarya</taxon>
        <taxon>Basidiomycota</taxon>
        <taxon>Agaricomycotina</taxon>
        <taxon>Agaricomycetes</taxon>
        <taxon>Hymenochaetales</taxon>
        <taxon>Rickenellaceae</taxon>
        <taxon>Rickenella</taxon>
    </lineage>
</organism>
<keyword evidence="4" id="KW-0143">Chaperone</keyword>
<evidence type="ECO:0000256" key="5">
    <source>
        <dbReference type="ARBA" id="ARBA00023242"/>
    </source>
</evidence>
<dbReference type="Proteomes" id="UP000294933">
    <property type="component" value="Unassembled WGS sequence"/>
</dbReference>
<protein>
    <recommendedName>
        <fullName evidence="7">Histone chaperone domain-containing protein</fullName>
    </recommendedName>
</protein>
<reference evidence="8 9" key="1">
    <citation type="submission" date="2018-06" db="EMBL/GenBank/DDBJ databases">
        <title>A transcriptomic atlas of mushroom development highlights an independent origin of complex multicellularity.</title>
        <authorList>
            <consortium name="DOE Joint Genome Institute"/>
            <person name="Krizsan K."/>
            <person name="Almasi E."/>
            <person name="Merenyi Z."/>
            <person name="Sahu N."/>
            <person name="Viragh M."/>
            <person name="Koszo T."/>
            <person name="Mondo S."/>
            <person name="Kiss B."/>
            <person name="Balint B."/>
            <person name="Kues U."/>
            <person name="Barry K."/>
            <person name="Hegedus J.C."/>
            <person name="Henrissat B."/>
            <person name="Johnson J."/>
            <person name="Lipzen A."/>
            <person name="Ohm R."/>
            <person name="Nagy I."/>
            <person name="Pangilinan J."/>
            <person name="Yan J."/>
            <person name="Xiong Y."/>
            <person name="Grigoriev I.V."/>
            <person name="Hibbett D.S."/>
            <person name="Nagy L.G."/>
        </authorList>
    </citation>
    <scope>NUCLEOTIDE SEQUENCE [LARGE SCALE GENOMIC DNA]</scope>
    <source>
        <strain evidence="8 9">SZMC22713</strain>
    </source>
</reference>